<protein>
    <submittedName>
        <fullName evidence="2">Uncharacterized protein</fullName>
    </submittedName>
</protein>
<feature type="region of interest" description="Disordered" evidence="1">
    <location>
        <begin position="103"/>
        <end position="125"/>
    </location>
</feature>
<gene>
    <name evidence="2" type="ORF">NITLEN_70011</name>
</gene>
<reference evidence="3" key="1">
    <citation type="submission" date="2018-04" db="EMBL/GenBank/DDBJ databases">
        <authorList>
            <person name="Lucker S."/>
            <person name="Sakoula D."/>
        </authorList>
    </citation>
    <scope>NUCLEOTIDE SEQUENCE [LARGE SCALE GENOMIC DNA]</scope>
</reference>
<organism evidence="2 3">
    <name type="scientific">Nitrospira lenta</name>
    <dbReference type="NCBI Taxonomy" id="1436998"/>
    <lineage>
        <taxon>Bacteria</taxon>
        <taxon>Pseudomonadati</taxon>
        <taxon>Nitrospirota</taxon>
        <taxon>Nitrospiria</taxon>
        <taxon>Nitrospirales</taxon>
        <taxon>Nitrospiraceae</taxon>
        <taxon>Nitrospira</taxon>
    </lineage>
</organism>
<dbReference type="AlphaFoldDB" id="A0A330L9N1"/>
<evidence type="ECO:0000313" key="3">
    <source>
        <dbReference type="Proteomes" id="UP000248168"/>
    </source>
</evidence>
<feature type="compositionally biased region" description="Pro residues" evidence="1">
    <location>
        <begin position="104"/>
        <end position="114"/>
    </location>
</feature>
<dbReference type="EMBL" id="OUNR01000020">
    <property type="protein sequence ID" value="SPP66421.1"/>
    <property type="molecule type" value="Genomic_DNA"/>
</dbReference>
<evidence type="ECO:0000313" key="2">
    <source>
        <dbReference type="EMBL" id="SPP66421.1"/>
    </source>
</evidence>
<dbReference type="Proteomes" id="UP000248168">
    <property type="component" value="Unassembled WGS sequence"/>
</dbReference>
<proteinExistence type="predicted"/>
<sequence length="125" mass="13539">MDSAILHSMYRWILPQMLMIGRLALLICLWTTSDRVIDLVFEEPDVAVATEASADEPDNAAEHLLMPSERTVHSPSGTLTSATATDLDTWSIAISAVDHAAPRAAPPLHTPPKNTPASFSVPLRI</sequence>
<name>A0A330L9N1_9BACT</name>
<accession>A0A330L9N1</accession>
<keyword evidence="3" id="KW-1185">Reference proteome</keyword>
<dbReference type="InParanoid" id="A0A330L9N1"/>
<evidence type="ECO:0000256" key="1">
    <source>
        <dbReference type="SAM" id="MobiDB-lite"/>
    </source>
</evidence>